<proteinExistence type="predicted"/>
<evidence type="ECO:0000313" key="1">
    <source>
        <dbReference type="EMBL" id="SVD33140.1"/>
    </source>
</evidence>
<dbReference type="PANTHER" id="PTHR31497:SF0">
    <property type="entry name" value="AUTOCRINE PROLIFERATION REPRESSOR PROTEIN A"/>
    <property type="match status" value="1"/>
</dbReference>
<sequence>MSDISCRPIRIVSVSLLVTISISTAGSAFEKPTALDEYVAAADKSYDWTFESTSESDRGRVHRMTLISQTWQDIIWRHRLLVIEPRRITHADQVLLFITGGSTGREP</sequence>
<dbReference type="Pfam" id="PF10142">
    <property type="entry name" value="PhoPQ_related"/>
    <property type="match status" value="1"/>
</dbReference>
<protein>
    <submittedName>
        <fullName evidence="1">Uncharacterized protein</fullName>
    </submittedName>
</protein>
<name>A0A382UFX4_9ZZZZ</name>
<organism evidence="1">
    <name type="scientific">marine metagenome</name>
    <dbReference type="NCBI Taxonomy" id="408172"/>
    <lineage>
        <taxon>unclassified sequences</taxon>
        <taxon>metagenomes</taxon>
        <taxon>ecological metagenomes</taxon>
    </lineage>
</organism>
<gene>
    <name evidence="1" type="ORF">METZ01_LOCUS385994</name>
</gene>
<dbReference type="EMBL" id="UINC01143931">
    <property type="protein sequence ID" value="SVD33140.1"/>
    <property type="molecule type" value="Genomic_DNA"/>
</dbReference>
<dbReference type="AlphaFoldDB" id="A0A382UFX4"/>
<feature type="non-terminal residue" evidence="1">
    <location>
        <position position="107"/>
    </location>
</feature>
<dbReference type="InterPro" id="IPR009199">
    <property type="entry name" value="PhoPQ-act_pathogen-rel_PqaA"/>
</dbReference>
<accession>A0A382UFX4</accession>
<reference evidence="1" key="1">
    <citation type="submission" date="2018-05" db="EMBL/GenBank/DDBJ databases">
        <authorList>
            <person name="Lanie J.A."/>
            <person name="Ng W.-L."/>
            <person name="Kazmierczak K.M."/>
            <person name="Andrzejewski T.M."/>
            <person name="Davidsen T.M."/>
            <person name="Wayne K.J."/>
            <person name="Tettelin H."/>
            <person name="Glass J.I."/>
            <person name="Rusch D."/>
            <person name="Podicherti R."/>
            <person name="Tsui H.-C.T."/>
            <person name="Winkler M.E."/>
        </authorList>
    </citation>
    <scope>NUCLEOTIDE SEQUENCE</scope>
</reference>
<dbReference type="PANTHER" id="PTHR31497">
    <property type="entry name" value="AUTOCRINE PROLIFERATION REPRESSOR PROTEIN A"/>
    <property type="match status" value="1"/>
</dbReference>